<organism evidence="11 12">
    <name type="scientific">Massilia soli</name>
    <dbReference type="NCBI Taxonomy" id="2792854"/>
    <lineage>
        <taxon>Bacteria</taxon>
        <taxon>Pseudomonadati</taxon>
        <taxon>Pseudomonadota</taxon>
        <taxon>Betaproteobacteria</taxon>
        <taxon>Burkholderiales</taxon>
        <taxon>Oxalobacteraceae</taxon>
        <taxon>Telluria group</taxon>
        <taxon>Massilia</taxon>
    </lineage>
</organism>
<dbReference type="InterPro" id="IPR006076">
    <property type="entry name" value="FAD-dep_OxRdtase"/>
</dbReference>
<sequence>MAPHWRGRERFVILDSAWGGGERFRAVAAAWRADAQRPGRLHYIAIADTAPPGFRRIPQPDDNLTLDLLHAPIALALTQLEARADAIILHGLAGLGDGFVRPLSKLAAPGTVLFAEGLDHQQQAALAKAGFGADAAGTSIFASRKPFAPPTVPAERRAIVVGAGLAGSAACERLCARGWQVTLVERHAQPAMEASGNLAGIFMPLLSRDDNIPTRLTRAAYLYALDYWEKLGGIGRAIAGDACGVMQLARDAGHARVQRSIAQLQPYPADFARWLEADQASAMLGSPAPDGAWLFPRGGWARPASVCAAMLAACGDRLNAIFGAGSVGIERHDGQWRVVGSSGGVIAQAPVLVLANGSSATEIPEAATLPLAKVRGQVSHLDEGTLPALPFVLCREAYLTPASNGVHSAGATYDLGDADPQVRQSSHDENLAKVRSLLADPGAAPDAPLRGRTGFRCVAPDRLPLAGALAEATPTGRAERLRDLPRHPGLYGLLGYASRGLIWAPLAAELLAAQLEGEPVPLERPLAEALDPARFMLGRARKHDIVAATPSRDIANERNA</sequence>
<dbReference type="NCBIfam" id="TIGR03197">
    <property type="entry name" value="MnmC_Cterm"/>
    <property type="match status" value="1"/>
</dbReference>
<evidence type="ECO:0000256" key="9">
    <source>
        <dbReference type="ARBA" id="ARBA00023268"/>
    </source>
</evidence>
<reference evidence="11 12" key="2">
    <citation type="submission" date="2021-08" db="EMBL/GenBank/DDBJ databases">
        <title>Massilia sp. R798.</title>
        <authorList>
            <person name="Baek J.H."/>
            <person name="Jung H.S."/>
            <person name="Kim K.R."/>
            <person name="Jeon C.O."/>
        </authorList>
    </citation>
    <scope>NUCLEOTIDE SEQUENCE [LARGE SCALE GENOMIC DNA]</scope>
    <source>
        <strain evidence="11 12">R798</strain>
    </source>
</reference>
<keyword evidence="2 11" id="KW-0489">Methyltransferase</keyword>
<dbReference type="GO" id="GO:0004808">
    <property type="term" value="F:tRNA (5-methylaminomethyl-2-thiouridylate)(34)-methyltransferase activity"/>
    <property type="evidence" value="ECO:0007669"/>
    <property type="project" value="UniProtKB-EC"/>
</dbReference>
<dbReference type="Gene3D" id="3.50.50.60">
    <property type="entry name" value="FAD/NAD(P)-binding domain"/>
    <property type="match status" value="1"/>
</dbReference>
<dbReference type="EMBL" id="JAFBIL020000001">
    <property type="protein sequence ID" value="MBZ2205770.1"/>
    <property type="molecule type" value="Genomic_DNA"/>
</dbReference>
<reference evidence="11 12" key="1">
    <citation type="submission" date="2021-01" db="EMBL/GenBank/DDBJ databases">
        <authorList>
            <person name="Ruan W."/>
            <person name="Khan S.A."/>
            <person name="Jeon C.O."/>
        </authorList>
    </citation>
    <scope>NUCLEOTIDE SEQUENCE [LARGE SCALE GENOMIC DNA]</scope>
    <source>
        <strain evidence="11 12">R798</strain>
    </source>
</reference>
<evidence type="ECO:0000313" key="11">
    <source>
        <dbReference type="EMBL" id="MBZ2205770.1"/>
    </source>
</evidence>
<gene>
    <name evidence="11" type="primary">mnmC</name>
    <name evidence="11" type="ORF">I4X03_000680</name>
</gene>
<comment type="caution">
    <text evidence="11">The sequence shown here is derived from an EMBL/GenBank/DDBJ whole genome shotgun (WGS) entry which is preliminary data.</text>
</comment>
<dbReference type="Gene3D" id="3.30.9.10">
    <property type="entry name" value="D-Amino Acid Oxidase, subunit A, domain 2"/>
    <property type="match status" value="1"/>
</dbReference>
<dbReference type="GO" id="GO:0032259">
    <property type="term" value="P:methylation"/>
    <property type="evidence" value="ECO:0007669"/>
    <property type="project" value="UniProtKB-KW"/>
</dbReference>
<evidence type="ECO:0000259" key="10">
    <source>
        <dbReference type="Pfam" id="PF01266"/>
    </source>
</evidence>
<evidence type="ECO:0000256" key="7">
    <source>
        <dbReference type="ARBA" id="ARBA00022827"/>
    </source>
</evidence>
<feature type="domain" description="FAD dependent oxidoreductase" evidence="10">
    <location>
        <begin position="158"/>
        <end position="513"/>
    </location>
</feature>
<proteinExistence type="predicted"/>
<keyword evidence="3" id="KW-0285">Flavoprotein</keyword>
<dbReference type="Proteomes" id="UP000809349">
    <property type="component" value="Unassembled WGS sequence"/>
</dbReference>
<evidence type="ECO:0000256" key="8">
    <source>
        <dbReference type="ARBA" id="ARBA00023002"/>
    </source>
</evidence>
<keyword evidence="8" id="KW-0560">Oxidoreductase</keyword>
<keyword evidence="1" id="KW-0963">Cytoplasm</keyword>
<keyword evidence="4 11" id="KW-0808">Transferase</keyword>
<protein>
    <submittedName>
        <fullName evidence="11">FAD-dependent 5-carboxymethylaminomethyl-2-thiouridine(34) oxidoreductase MnmC</fullName>
        <ecNumber evidence="11">2.1.1.61</ecNumber>
    </submittedName>
</protein>
<dbReference type="InterPro" id="IPR017610">
    <property type="entry name" value="tRNA_S-uridine_synth_MnmC_C"/>
</dbReference>
<keyword evidence="12" id="KW-1185">Reference proteome</keyword>
<dbReference type="PANTHER" id="PTHR13847">
    <property type="entry name" value="SARCOSINE DEHYDROGENASE-RELATED"/>
    <property type="match status" value="1"/>
</dbReference>
<dbReference type="Pfam" id="PF01266">
    <property type="entry name" value="DAO"/>
    <property type="match status" value="1"/>
</dbReference>
<evidence type="ECO:0000256" key="6">
    <source>
        <dbReference type="ARBA" id="ARBA00022694"/>
    </source>
</evidence>
<keyword evidence="6" id="KW-0819">tRNA processing</keyword>
<evidence type="ECO:0000256" key="4">
    <source>
        <dbReference type="ARBA" id="ARBA00022679"/>
    </source>
</evidence>
<dbReference type="SUPFAM" id="SSF51905">
    <property type="entry name" value="FAD/NAD(P)-binding domain"/>
    <property type="match status" value="1"/>
</dbReference>
<evidence type="ECO:0000256" key="5">
    <source>
        <dbReference type="ARBA" id="ARBA00022691"/>
    </source>
</evidence>
<dbReference type="EC" id="2.1.1.61" evidence="11"/>
<evidence type="ECO:0000256" key="2">
    <source>
        <dbReference type="ARBA" id="ARBA00022603"/>
    </source>
</evidence>
<evidence type="ECO:0000256" key="3">
    <source>
        <dbReference type="ARBA" id="ARBA00022630"/>
    </source>
</evidence>
<evidence type="ECO:0000256" key="1">
    <source>
        <dbReference type="ARBA" id="ARBA00022490"/>
    </source>
</evidence>
<dbReference type="PANTHER" id="PTHR13847:SF283">
    <property type="entry name" value="TRNA 5-METHYLAMINOMETHYL-2-THIOURIDINE BIOSYNTHESIS BIFUNCTIONAL PROTEIN MNMC"/>
    <property type="match status" value="1"/>
</dbReference>
<keyword evidence="7" id="KW-0274">FAD</keyword>
<dbReference type="InterPro" id="IPR036188">
    <property type="entry name" value="FAD/NAD-bd_sf"/>
</dbReference>
<name>A0ABS7SKU2_9BURK</name>
<accession>A0ABS7SKU2</accession>
<keyword evidence="5" id="KW-0949">S-adenosyl-L-methionine</keyword>
<keyword evidence="9" id="KW-0511">Multifunctional enzyme</keyword>
<evidence type="ECO:0000313" key="12">
    <source>
        <dbReference type="Proteomes" id="UP000809349"/>
    </source>
</evidence>